<dbReference type="SMART" id="SM00450">
    <property type="entry name" value="RHOD"/>
    <property type="match status" value="1"/>
</dbReference>
<feature type="domain" description="Rhodanese" evidence="2">
    <location>
        <begin position="50"/>
        <end position="137"/>
    </location>
</feature>
<dbReference type="InterPro" id="IPR036873">
    <property type="entry name" value="Rhodanese-like_dom_sf"/>
</dbReference>
<dbReference type="Gene3D" id="3.40.250.10">
    <property type="entry name" value="Rhodanese-like domain"/>
    <property type="match status" value="1"/>
</dbReference>
<keyword evidence="1" id="KW-1133">Transmembrane helix</keyword>
<feature type="transmembrane region" description="Helical" evidence="1">
    <location>
        <begin position="12"/>
        <end position="34"/>
    </location>
</feature>
<dbReference type="CDD" id="cd00158">
    <property type="entry name" value="RHOD"/>
    <property type="match status" value="1"/>
</dbReference>
<keyword evidence="3" id="KW-0808">Transferase</keyword>
<gene>
    <name evidence="3" type="primary">yibN</name>
    <name evidence="3" type="ORF">AB162_151</name>
</gene>
<dbReference type="SUPFAM" id="SSF52821">
    <property type="entry name" value="Rhodanese/Cell cycle control phosphatase"/>
    <property type="match status" value="1"/>
</dbReference>
<keyword evidence="1" id="KW-0472">Membrane</keyword>
<dbReference type="PANTHER" id="PTHR43031:SF18">
    <property type="entry name" value="RHODANESE-RELATED SULFURTRANSFERASES"/>
    <property type="match status" value="1"/>
</dbReference>
<name>A0A0K2BL30_9GAMM</name>
<dbReference type="InterPro" id="IPR050229">
    <property type="entry name" value="GlpE_sulfurtransferase"/>
</dbReference>
<accession>A0A0K2BL30</accession>
<dbReference type="AlphaFoldDB" id="A0A0K2BL30"/>
<dbReference type="PANTHER" id="PTHR43031">
    <property type="entry name" value="FAD-DEPENDENT OXIDOREDUCTASE"/>
    <property type="match status" value="1"/>
</dbReference>
<keyword evidence="1" id="KW-0812">Transmembrane</keyword>
<proteinExistence type="predicted"/>
<dbReference type="KEGG" id="bcig:AB162_151"/>
<dbReference type="GO" id="GO:0016740">
    <property type="term" value="F:transferase activity"/>
    <property type="evidence" value="ECO:0007669"/>
    <property type="project" value="UniProtKB-KW"/>
</dbReference>
<dbReference type="InterPro" id="IPR001763">
    <property type="entry name" value="Rhodanese-like_dom"/>
</dbReference>
<evidence type="ECO:0000256" key="1">
    <source>
        <dbReference type="SAM" id="Phobius"/>
    </source>
</evidence>
<dbReference type="Proteomes" id="UP000056466">
    <property type="component" value="Chromosome"/>
</dbReference>
<dbReference type="PROSITE" id="PS50206">
    <property type="entry name" value="RHODANESE_3"/>
    <property type="match status" value="1"/>
</dbReference>
<protein>
    <submittedName>
        <fullName evidence="3">Rhodanese-related sulfurtransferase</fullName>
    </submittedName>
</protein>
<evidence type="ECO:0000313" key="3">
    <source>
        <dbReference type="EMBL" id="AKZ65763.1"/>
    </source>
</evidence>
<dbReference type="Pfam" id="PF00581">
    <property type="entry name" value="Rhodanese"/>
    <property type="match status" value="1"/>
</dbReference>
<sequence length="139" mass="16036">MQEIMQFIHNHTMLVIVWFVLFIAVIFATVNHWLTNVREITSSEAVRLINKEHAVMIDLRSKDDYRQGHINNSLNIADTSIKVCIEKFKHRPIVLIGHRGITSYNTANNMFRAGCKRVYLLKEGVTGWCTDNLPIIKGK</sequence>
<evidence type="ECO:0000313" key="4">
    <source>
        <dbReference type="Proteomes" id="UP000056466"/>
    </source>
</evidence>
<dbReference type="EMBL" id="CP011787">
    <property type="protein sequence ID" value="AKZ65763.1"/>
    <property type="molecule type" value="Genomic_DNA"/>
</dbReference>
<dbReference type="OrthoDB" id="9808735at2"/>
<reference evidence="3 4" key="1">
    <citation type="submission" date="2015-06" db="EMBL/GenBank/DDBJ databases">
        <title>Lineage-specific patterns of genome deterioration in obligate symbionts.</title>
        <authorList>
            <person name="Bennett G.M."/>
            <person name="McCutcheon J.P."/>
            <person name="McDonald B.R."/>
            <person name="Moran N.A."/>
        </authorList>
    </citation>
    <scope>NUCLEOTIDE SEQUENCE [LARGE SCALE GENOMIC DNA]</scope>
    <source>
        <strain evidence="3 4">B-GSS</strain>
    </source>
</reference>
<dbReference type="RefSeq" id="WP_053096627.1">
    <property type="nucleotide sequence ID" value="NZ_CP011787.1"/>
</dbReference>
<keyword evidence="4" id="KW-1185">Reference proteome</keyword>
<evidence type="ECO:0000259" key="2">
    <source>
        <dbReference type="PROSITE" id="PS50206"/>
    </source>
</evidence>
<organism evidence="3 4">
    <name type="scientific">Candidatus Palibaumannia cicadellinicola</name>
    <dbReference type="NCBI Taxonomy" id="186490"/>
    <lineage>
        <taxon>Bacteria</taxon>
        <taxon>Pseudomonadati</taxon>
        <taxon>Pseudomonadota</taxon>
        <taxon>Gammaproteobacteria</taxon>
        <taxon>Candidatus Palibaumannia</taxon>
    </lineage>
</organism>